<feature type="transmembrane region" description="Helical" evidence="7">
    <location>
        <begin position="129"/>
        <end position="149"/>
    </location>
</feature>
<name>A0ABT4D061_9CLOT</name>
<dbReference type="SUPFAM" id="SSF103473">
    <property type="entry name" value="MFS general substrate transporter"/>
    <property type="match status" value="1"/>
</dbReference>
<evidence type="ECO:0000256" key="1">
    <source>
        <dbReference type="ARBA" id="ARBA00004651"/>
    </source>
</evidence>
<evidence type="ECO:0000259" key="8">
    <source>
        <dbReference type="PROSITE" id="PS50850"/>
    </source>
</evidence>
<proteinExistence type="predicted"/>
<dbReference type="Pfam" id="PF07690">
    <property type="entry name" value="MFS_1"/>
    <property type="match status" value="1"/>
</dbReference>
<feature type="transmembrane region" description="Helical" evidence="7">
    <location>
        <begin position="155"/>
        <end position="176"/>
    </location>
</feature>
<dbReference type="PROSITE" id="PS50850">
    <property type="entry name" value="MFS"/>
    <property type="match status" value="1"/>
</dbReference>
<feature type="transmembrane region" description="Helical" evidence="7">
    <location>
        <begin position="352"/>
        <end position="372"/>
    </location>
</feature>
<evidence type="ECO:0000256" key="7">
    <source>
        <dbReference type="SAM" id="Phobius"/>
    </source>
</evidence>
<feature type="transmembrane region" description="Helical" evidence="7">
    <location>
        <begin position="262"/>
        <end position="281"/>
    </location>
</feature>
<keyword evidence="10" id="KW-1185">Reference proteome</keyword>
<evidence type="ECO:0000313" key="10">
    <source>
        <dbReference type="Proteomes" id="UP001078443"/>
    </source>
</evidence>
<dbReference type="Gene3D" id="1.20.1250.20">
    <property type="entry name" value="MFS general substrate transporter like domains"/>
    <property type="match status" value="1"/>
</dbReference>
<protein>
    <submittedName>
        <fullName evidence="9">MFS transporter</fullName>
    </submittedName>
</protein>
<accession>A0ABT4D061</accession>
<dbReference type="Proteomes" id="UP001078443">
    <property type="component" value="Unassembled WGS sequence"/>
</dbReference>
<evidence type="ECO:0000256" key="5">
    <source>
        <dbReference type="ARBA" id="ARBA00022989"/>
    </source>
</evidence>
<dbReference type="PANTHER" id="PTHR43124">
    <property type="entry name" value="PURINE EFFLUX PUMP PBUE"/>
    <property type="match status" value="1"/>
</dbReference>
<dbReference type="InterPro" id="IPR011701">
    <property type="entry name" value="MFS"/>
</dbReference>
<keyword evidence="5 7" id="KW-1133">Transmembrane helix</keyword>
<feature type="transmembrane region" description="Helical" evidence="7">
    <location>
        <begin position="99"/>
        <end position="117"/>
    </location>
</feature>
<feature type="transmembrane region" description="Helical" evidence="7">
    <location>
        <begin position="70"/>
        <end position="93"/>
    </location>
</feature>
<comment type="subcellular location">
    <subcellularLocation>
        <location evidence="1">Cell membrane</location>
        <topology evidence="1">Multi-pass membrane protein</topology>
    </subcellularLocation>
</comment>
<dbReference type="InterPro" id="IPR020846">
    <property type="entry name" value="MFS_dom"/>
</dbReference>
<dbReference type="EMBL" id="JAPQER010000003">
    <property type="protein sequence ID" value="MCY6484622.1"/>
    <property type="molecule type" value="Genomic_DNA"/>
</dbReference>
<gene>
    <name evidence="9" type="ORF">OW763_09750</name>
</gene>
<sequence length="387" mass="41840">MRKKIAILSISILLIMSGAAISPALGSISETFNDVNELLIKMILTLSSMLIIPASIISGKLAMKVKKRSLLITGMCIYLIGGVGGGFATNIYILLMFRALLGIGVGLILPLSTGLIVDFFNGEERKKMMGYSTAVNNLGAVIAIVLSGMLSSINWHFAFGVYLIGFVSLFLVIFLLPEPENKVSVQKSHSPLNKEVYKLMLSIAVVNIVFYSVPTNIAILIKTQQLGSTSISGFVIATLNLTSFIAGMFFNKISAFFKKYTSIFALLMMFVGYAILSLSKSLIQMEIALFFIGLGLGIILPLIFIATGKSVPLKDSTFAMALVNSSMYLGQFLSPILVSSAASYLGSTSIKFPFQFSAALMLISLLVTAYIVNAQKVNTTTSLYLYF</sequence>
<feature type="domain" description="Major facilitator superfamily (MFS) profile" evidence="8">
    <location>
        <begin position="1"/>
        <end position="376"/>
    </location>
</feature>
<evidence type="ECO:0000256" key="4">
    <source>
        <dbReference type="ARBA" id="ARBA00022692"/>
    </source>
</evidence>
<feature type="transmembrane region" description="Helical" evidence="7">
    <location>
        <begin position="231"/>
        <end position="250"/>
    </location>
</feature>
<dbReference type="InterPro" id="IPR036259">
    <property type="entry name" value="MFS_trans_sf"/>
</dbReference>
<keyword evidence="2" id="KW-0813">Transport</keyword>
<feature type="transmembrane region" description="Helical" evidence="7">
    <location>
        <begin position="42"/>
        <end position="63"/>
    </location>
</feature>
<comment type="caution">
    <text evidence="9">The sequence shown here is derived from an EMBL/GenBank/DDBJ whole genome shotgun (WGS) entry which is preliminary data.</text>
</comment>
<evidence type="ECO:0000256" key="2">
    <source>
        <dbReference type="ARBA" id="ARBA00022448"/>
    </source>
</evidence>
<feature type="transmembrane region" description="Helical" evidence="7">
    <location>
        <begin position="287"/>
        <end position="306"/>
    </location>
</feature>
<keyword evidence="3" id="KW-1003">Cell membrane</keyword>
<dbReference type="RefSeq" id="WP_268040928.1">
    <property type="nucleotide sequence ID" value="NZ_JAPQER010000003.1"/>
</dbReference>
<evidence type="ECO:0000256" key="6">
    <source>
        <dbReference type="ARBA" id="ARBA00023136"/>
    </source>
</evidence>
<dbReference type="PANTHER" id="PTHR43124:SF3">
    <property type="entry name" value="CHLORAMPHENICOL EFFLUX PUMP RV0191"/>
    <property type="match status" value="1"/>
</dbReference>
<reference evidence="9" key="1">
    <citation type="submission" date="2022-12" db="EMBL/GenBank/DDBJ databases">
        <authorList>
            <person name="Wang J."/>
        </authorList>
    </citation>
    <scope>NUCLEOTIDE SEQUENCE</scope>
    <source>
        <strain evidence="9">HY-45-18</strain>
    </source>
</reference>
<feature type="transmembrane region" description="Helical" evidence="7">
    <location>
        <begin position="196"/>
        <end position="219"/>
    </location>
</feature>
<evidence type="ECO:0000256" key="3">
    <source>
        <dbReference type="ARBA" id="ARBA00022475"/>
    </source>
</evidence>
<dbReference type="CDD" id="cd17473">
    <property type="entry name" value="MFS_arabinose_efflux_permease_like"/>
    <property type="match status" value="1"/>
</dbReference>
<organism evidence="9 10">
    <name type="scientific">Clostridium aestuarii</name>
    <dbReference type="NCBI Taxonomy" id="338193"/>
    <lineage>
        <taxon>Bacteria</taxon>
        <taxon>Bacillati</taxon>
        <taxon>Bacillota</taxon>
        <taxon>Clostridia</taxon>
        <taxon>Eubacteriales</taxon>
        <taxon>Clostridiaceae</taxon>
        <taxon>Clostridium</taxon>
    </lineage>
</organism>
<dbReference type="InterPro" id="IPR050189">
    <property type="entry name" value="MFS_Efflux_Transporters"/>
</dbReference>
<keyword evidence="6 7" id="KW-0472">Membrane</keyword>
<evidence type="ECO:0000313" key="9">
    <source>
        <dbReference type="EMBL" id="MCY6484622.1"/>
    </source>
</evidence>
<keyword evidence="4 7" id="KW-0812">Transmembrane</keyword>